<keyword evidence="2" id="KW-1185">Reference proteome</keyword>
<dbReference type="Proteomes" id="UP000294963">
    <property type="component" value="Unassembled WGS sequence"/>
</dbReference>
<name>A0A4R1XX56_ACICA</name>
<gene>
    <name evidence="1" type="ORF">EC844_103184</name>
</gene>
<comment type="caution">
    <text evidence="1">The sequence shown here is derived from an EMBL/GenBank/DDBJ whole genome shotgun (WGS) entry which is preliminary data.</text>
</comment>
<proteinExistence type="predicted"/>
<sequence>MLNKVALLDLEHYMPSAAMFRELLEHHAMLYVFHCQAPSHKQFQYPLTDLTEFAAWISCGQVVVLETPPAAIKAFEYAMLVGQLLALVEVGTEIEIISAMPSSVLLLKLMQEAELDCHLRQVEPHGESVAQLEMAEQSSLSDRGIHALHAGLTLMRQQATVQALYAQVPRLIQALDQQPIKPLQPLTAWLARRLHLNLAQVTVQGPTLNVNVASQTDEMPQLDKNTASERRDRVGTQFGLYDNFAKVDRVQFEVLRRLNQLQADKPKDIYELRDLLSEMFPESDVGMLLKELLEKGYIYWNGQDVIYSHEMVLN</sequence>
<evidence type="ECO:0000313" key="1">
    <source>
        <dbReference type="EMBL" id="TCM69237.1"/>
    </source>
</evidence>
<organism evidence="1 2">
    <name type="scientific">Acinetobacter calcoaceticus</name>
    <dbReference type="NCBI Taxonomy" id="471"/>
    <lineage>
        <taxon>Bacteria</taxon>
        <taxon>Pseudomonadati</taxon>
        <taxon>Pseudomonadota</taxon>
        <taxon>Gammaproteobacteria</taxon>
        <taxon>Moraxellales</taxon>
        <taxon>Moraxellaceae</taxon>
        <taxon>Acinetobacter</taxon>
        <taxon>Acinetobacter calcoaceticus/baumannii complex</taxon>
    </lineage>
</organism>
<reference evidence="1 2" key="1">
    <citation type="submission" date="2019-03" db="EMBL/GenBank/DDBJ databases">
        <title>Genomic analyses of the natural microbiome of Caenorhabditis elegans.</title>
        <authorList>
            <person name="Samuel B."/>
        </authorList>
    </citation>
    <scope>NUCLEOTIDE SEQUENCE [LARGE SCALE GENOMIC DNA]</scope>
    <source>
        <strain evidence="1 2">JUb89</strain>
    </source>
</reference>
<dbReference type="AlphaFoldDB" id="A0A4R1XX56"/>
<accession>A0A4R1XX56</accession>
<evidence type="ECO:0000313" key="2">
    <source>
        <dbReference type="Proteomes" id="UP000294963"/>
    </source>
</evidence>
<dbReference type="EMBL" id="SLVJ01000003">
    <property type="protein sequence ID" value="TCM69237.1"/>
    <property type="molecule type" value="Genomic_DNA"/>
</dbReference>
<dbReference type="OrthoDB" id="6711682at2"/>
<protein>
    <submittedName>
        <fullName evidence="1">Uncharacterized protein</fullName>
    </submittedName>
</protein>